<dbReference type="InterPro" id="IPR025392">
    <property type="entry name" value="DUF4124"/>
</dbReference>
<dbReference type="AlphaFoldDB" id="A0A516V7D4"/>
<feature type="domain" description="DUF4124" evidence="1">
    <location>
        <begin position="46"/>
        <end position="79"/>
    </location>
</feature>
<sequence>MRATWAIVAGLALGGGVAWWMSRDTPEQAEAKRHRVERAAAERAEAARPVLYRWRDAAGTLHISSTPPRGVDARHVEKVDMEPKPGIEVHGDRQ</sequence>
<evidence type="ECO:0000313" key="2">
    <source>
        <dbReference type="EMBL" id="QDQ74447.1"/>
    </source>
</evidence>
<organism evidence="2 3">
    <name type="scientific">Pseudoluteimonas lycopersici</name>
    <dbReference type="NCBI Taxonomy" id="1324796"/>
    <lineage>
        <taxon>Bacteria</taxon>
        <taxon>Pseudomonadati</taxon>
        <taxon>Pseudomonadota</taxon>
        <taxon>Gammaproteobacteria</taxon>
        <taxon>Lysobacterales</taxon>
        <taxon>Lysobacteraceae</taxon>
        <taxon>Pseudoluteimonas</taxon>
    </lineage>
</organism>
<keyword evidence="3" id="KW-1185">Reference proteome</keyword>
<dbReference type="EMBL" id="CP041742">
    <property type="protein sequence ID" value="QDQ74447.1"/>
    <property type="molecule type" value="Genomic_DNA"/>
</dbReference>
<gene>
    <name evidence="2" type="ORF">FNZ56_11425</name>
</gene>
<accession>A0A516V7D4</accession>
<reference evidence="2 3" key="1">
    <citation type="submission" date="2019-07" db="EMBL/GenBank/DDBJ databases">
        <title>Lysobacter weifangensis sp. nov., isolated from bensulfuron-methyl contaminated farmland soil.</title>
        <authorList>
            <person name="Zhao H."/>
        </authorList>
    </citation>
    <scope>NUCLEOTIDE SEQUENCE [LARGE SCALE GENOMIC DNA]</scope>
    <source>
        <strain evidence="2 3">CC-Bw-6</strain>
    </source>
</reference>
<dbReference type="Proteomes" id="UP000315891">
    <property type="component" value="Chromosome"/>
</dbReference>
<name>A0A516V7D4_9GAMM</name>
<dbReference type="RefSeq" id="WP_143879956.1">
    <property type="nucleotide sequence ID" value="NZ_BAABLZ010000001.1"/>
</dbReference>
<evidence type="ECO:0000259" key="1">
    <source>
        <dbReference type="Pfam" id="PF13511"/>
    </source>
</evidence>
<proteinExistence type="predicted"/>
<evidence type="ECO:0000313" key="3">
    <source>
        <dbReference type="Proteomes" id="UP000315891"/>
    </source>
</evidence>
<protein>
    <submittedName>
        <fullName evidence="2">DUF4124 domain-containing protein</fullName>
    </submittedName>
</protein>
<dbReference type="OrthoDB" id="6027736at2"/>
<dbReference type="Pfam" id="PF13511">
    <property type="entry name" value="DUF4124"/>
    <property type="match status" value="1"/>
</dbReference>